<evidence type="ECO:0000256" key="6">
    <source>
        <dbReference type="SAM" id="Phobius"/>
    </source>
</evidence>
<sequence>MLAWIIDVFTNMHWGAVGQIIMIDILLGGDNAVVIALACRNLPKDQRSKGVFWGTAGAIILRVILITFAVLLLNLPFLKVVGGCLLLWIGYKLILPDDDSEEEHIKGNTKLFSAIKTIIVADMVMSIDNVIAIAGAAQQAHEAHQTMLVIFGLLVSVPFIVGGSQIIMKILDKFPVIVLFGGAMLGWIAGGLFTSDSFVVNHVPGVESWKMVAEVICALIVLLAGLYTRKKIAAKKAASAS</sequence>
<proteinExistence type="inferred from homology"/>
<comment type="caution">
    <text evidence="7">The sequence shown here is derived from an EMBL/GenBank/DDBJ whole genome shotgun (WGS) entry which is preliminary data.</text>
</comment>
<feature type="transmembrane region" description="Helical" evidence="6">
    <location>
        <begin position="143"/>
        <end position="162"/>
    </location>
</feature>
<gene>
    <name evidence="7" type="ORF">MESMUL_07940</name>
</gene>
<accession>A0A401LJW1</accession>
<dbReference type="PANTHER" id="PTHR30238:SF4">
    <property type="entry name" value="SLL1022 PROTEIN"/>
    <property type="match status" value="1"/>
</dbReference>
<feature type="transmembrane region" description="Helical" evidence="6">
    <location>
        <begin position="174"/>
        <end position="193"/>
    </location>
</feature>
<dbReference type="Proteomes" id="UP000266091">
    <property type="component" value="Unassembled WGS sequence"/>
</dbReference>
<evidence type="ECO:0000313" key="7">
    <source>
        <dbReference type="EMBL" id="GBO93440.1"/>
    </source>
</evidence>
<feature type="transmembrane region" description="Helical" evidence="6">
    <location>
        <begin position="51"/>
        <end position="71"/>
    </location>
</feature>
<keyword evidence="8" id="KW-1185">Reference proteome</keyword>
<dbReference type="Pfam" id="PF03741">
    <property type="entry name" value="TerC"/>
    <property type="match status" value="1"/>
</dbReference>
<keyword evidence="3 6" id="KW-0812">Transmembrane</keyword>
<organism evidence="7 8">
    <name type="scientific">Mesosutterella multiformis</name>
    <dbReference type="NCBI Taxonomy" id="2259133"/>
    <lineage>
        <taxon>Bacteria</taxon>
        <taxon>Pseudomonadati</taxon>
        <taxon>Pseudomonadota</taxon>
        <taxon>Betaproteobacteria</taxon>
        <taxon>Burkholderiales</taxon>
        <taxon>Sutterellaceae</taxon>
        <taxon>Mesosutterella</taxon>
    </lineage>
</organism>
<evidence type="ECO:0000256" key="1">
    <source>
        <dbReference type="ARBA" id="ARBA00004141"/>
    </source>
</evidence>
<dbReference type="GO" id="GO:0016020">
    <property type="term" value="C:membrane"/>
    <property type="evidence" value="ECO:0007669"/>
    <property type="project" value="UniProtKB-SubCell"/>
</dbReference>
<name>A0A388SDC7_9BURK</name>
<evidence type="ECO:0000313" key="8">
    <source>
        <dbReference type="Proteomes" id="UP000266091"/>
    </source>
</evidence>
<keyword evidence="4 6" id="KW-1133">Transmembrane helix</keyword>
<dbReference type="InterPro" id="IPR005496">
    <property type="entry name" value="Integral_membrane_TerC"/>
</dbReference>
<reference evidence="7 8" key="1">
    <citation type="journal article" date="2018" name="Int. J. Syst. Evol. Microbiol.">
        <title>Mesosutterella multiformis gen. nov., sp. nov., a member of the family Sutterellaceae and Sutterella megalosphaeroides sp. nov., isolated from human faeces.</title>
        <authorList>
            <person name="Sakamoto M."/>
            <person name="Ikeyama N."/>
            <person name="Kunihiro T."/>
            <person name="Iino T."/>
            <person name="Yuki M."/>
            <person name="Ohkuma M."/>
        </authorList>
    </citation>
    <scope>NUCLEOTIDE SEQUENCE [LARGE SCALE GENOMIC DNA]</scope>
    <source>
        <strain evidence="7 8">4NBBH2</strain>
    </source>
</reference>
<dbReference type="PANTHER" id="PTHR30238">
    <property type="entry name" value="MEMBRANE BOUND PREDICTED REDOX MODULATOR"/>
    <property type="match status" value="1"/>
</dbReference>
<evidence type="ECO:0000256" key="2">
    <source>
        <dbReference type="ARBA" id="ARBA00007511"/>
    </source>
</evidence>
<dbReference type="NCBIfam" id="TIGR03717">
    <property type="entry name" value="R_switched_YjbE"/>
    <property type="match status" value="1"/>
</dbReference>
<dbReference type="InterPro" id="IPR022301">
    <property type="entry name" value="Integral_membrane_YjbE"/>
</dbReference>
<keyword evidence="5 6" id="KW-0472">Membrane</keyword>
<dbReference type="AlphaFoldDB" id="A0A388SDC7"/>
<protein>
    <submittedName>
        <fullName evidence="7">Membrane protein</fullName>
    </submittedName>
</protein>
<feature type="transmembrane region" description="Helical" evidence="6">
    <location>
        <begin position="208"/>
        <end position="227"/>
    </location>
</feature>
<evidence type="ECO:0000256" key="4">
    <source>
        <dbReference type="ARBA" id="ARBA00022989"/>
    </source>
</evidence>
<comment type="subcellular location">
    <subcellularLocation>
        <location evidence="1">Membrane</location>
        <topology evidence="1">Multi-pass membrane protein</topology>
    </subcellularLocation>
</comment>
<evidence type="ECO:0000256" key="3">
    <source>
        <dbReference type="ARBA" id="ARBA00022692"/>
    </source>
</evidence>
<dbReference type="EMBL" id="BGZJ01000001">
    <property type="protein sequence ID" value="GBO93440.1"/>
    <property type="molecule type" value="Genomic_DNA"/>
</dbReference>
<evidence type="ECO:0000256" key="5">
    <source>
        <dbReference type="ARBA" id="ARBA00023136"/>
    </source>
</evidence>
<accession>A0A388SDC7</accession>
<feature type="transmembrane region" description="Helical" evidence="6">
    <location>
        <begin position="20"/>
        <end position="39"/>
    </location>
</feature>
<comment type="similarity">
    <text evidence="2">Belongs to the TerC family.</text>
</comment>